<evidence type="ECO:0000313" key="3">
    <source>
        <dbReference type="EMBL" id="OSJ32630.1"/>
    </source>
</evidence>
<keyword evidence="5" id="KW-1185">Reference proteome</keyword>
<dbReference type="Pfam" id="PF18734">
    <property type="entry name" value="HEPN_AbiU2"/>
    <property type="match status" value="1"/>
</dbReference>
<dbReference type="Proteomes" id="UP000193553">
    <property type="component" value="Unassembled WGS sequence"/>
</dbReference>
<reference evidence="4 5" key="1">
    <citation type="submission" date="2017-03" db="EMBL/GenBank/DDBJ databases">
        <title>Whole genome sequences of fourteen strains of Bradyrhizobium canariense and one strain of Bradyrhizobium japonicum isolated from Lupinus (Papilionoideae: Genisteae) species in Algeria.</title>
        <authorList>
            <person name="Crovadore J."/>
            <person name="Chekireb D."/>
            <person name="Brachmann A."/>
            <person name="Chablais R."/>
            <person name="Cochard B."/>
            <person name="Lefort F."/>
        </authorList>
    </citation>
    <scope>NUCLEOTIDE SEQUENCE [LARGE SCALE GENOMIC DNA]</scope>
    <source>
        <strain evidence="2 4">UBMA195</strain>
        <strain evidence="3 5">UBMAN05</strain>
    </source>
</reference>
<name>A0A1X3GQH8_9BRAD</name>
<organism evidence="2 4">
    <name type="scientific">Bradyrhizobium canariense</name>
    <dbReference type="NCBI Taxonomy" id="255045"/>
    <lineage>
        <taxon>Bacteria</taxon>
        <taxon>Pseudomonadati</taxon>
        <taxon>Pseudomonadota</taxon>
        <taxon>Alphaproteobacteria</taxon>
        <taxon>Hyphomicrobiales</taxon>
        <taxon>Nitrobacteraceae</taxon>
        <taxon>Bradyrhizobium</taxon>
    </lineage>
</organism>
<protein>
    <recommendedName>
        <fullName evidence="1">HEPN AbiU2-like domain-containing protein</fullName>
    </recommendedName>
</protein>
<dbReference type="Proteomes" id="UP000193884">
    <property type="component" value="Unassembled WGS sequence"/>
</dbReference>
<feature type="domain" description="HEPN AbiU2-like" evidence="1">
    <location>
        <begin position="27"/>
        <end position="239"/>
    </location>
</feature>
<dbReference type="EMBL" id="NAFI01000151">
    <property type="protein sequence ID" value="OSJ16051.1"/>
    <property type="molecule type" value="Genomic_DNA"/>
</dbReference>
<dbReference type="AlphaFoldDB" id="A0A1X3GQH8"/>
<evidence type="ECO:0000259" key="1">
    <source>
        <dbReference type="Pfam" id="PF18734"/>
    </source>
</evidence>
<evidence type="ECO:0000313" key="5">
    <source>
        <dbReference type="Proteomes" id="UP000193884"/>
    </source>
</evidence>
<dbReference type="InterPro" id="IPR040704">
    <property type="entry name" value="HEPN_AbiU2"/>
</dbReference>
<dbReference type="EMBL" id="NAFK01000141">
    <property type="protein sequence ID" value="OSJ32630.1"/>
    <property type="molecule type" value="Genomic_DNA"/>
</dbReference>
<comment type="caution">
    <text evidence="2">The sequence shown here is derived from an EMBL/GenBank/DDBJ whole genome shotgun (WGS) entry which is preliminary data.</text>
</comment>
<proteinExistence type="predicted"/>
<accession>A0A1X3GQH8</accession>
<dbReference type="RefSeq" id="WP_085360545.1">
    <property type="nucleotide sequence ID" value="NZ_NAFC01000149.1"/>
</dbReference>
<evidence type="ECO:0000313" key="2">
    <source>
        <dbReference type="EMBL" id="OSJ16051.1"/>
    </source>
</evidence>
<dbReference type="OrthoDB" id="8232783at2"/>
<sequence length="252" mass="28637">MFRKLSKAERIDLAKSKIARVLDHFLYVLELHSNNSFVVYSNTLTSQIPQSYAANAFEVFQRSMHQIEIVRLCALWDSADSDKENIPTVIELIDDEEILDLLAHETRKYWGDSSSRILNTSDDPEIAAMVQEAVNRSNREFGNEQAAKAKIELQGSISHAREIINSARLASIMNIRDKHLAHSLSTTRREKRGPVQPMRYGDETQILEASIPIVERLYCWVAGKSFSIADSQKINRDNATALWTGCKFIVAR</sequence>
<evidence type="ECO:0000313" key="4">
    <source>
        <dbReference type="Proteomes" id="UP000193553"/>
    </source>
</evidence>
<gene>
    <name evidence="3" type="ORF">BST63_07470</name>
    <name evidence="2" type="ORF">BSZ18_06515</name>
</gene>